<evidence type="ECO:0000313" key="11">
    <source>
        <dbReference type="Proteomes" id="UP000095488"/>
    </source>
</evidence>
<feature type="transmembrane region" description="Helical" evidence="8">
    <location>
        <begin position="308"/>
        <end position="326"/>
    </location>
</feature>
<protein>
    <submittedName>
        <fullName evidence="10">3-phenylpropionic acid transporter</fullName>
    </submittedName>
</protein>
<keyword evidence="7 8" id="KW-0472">Membrane</keyword>
<feature type="transmembrane region" description="Helical" evidence="8">
    <location>
        <begin position="376"/>
        <end position="397"/>
    </location>
</feature>
<feature type="transmembrane region" description="Helical" evidence="8">
    <location>
        <begin position="12"/>
        <end position="33"/>
    </location>
</feature>
<evidence type="ECO:0000256" key="3">
    <source>
        <dbReference type="ARBA" id="ARBA00022475"/>
    </source>
</evidence>
<evidence type="ECO:0000256" key="5">
    <source>
        <dbReference type="ARBA" id="ARBA00022692"/>
    </source>
</evidence>
<feature type="transmembrane region" description="Helical" evidence="8">
    <location>
        <begin position="255"/>
        <end position="275"/>
    </location>
</feature>
<feature type="transmembrane region" description="Helical" evidence="8">
    <location>
        <begin position="136"/>
        <end position="155"/>
    </location>
</feature>
<sequence length="407" mass="45283">MNTKDKKIIGLYSSNLFIYLLAGGIYYGIFVVFLSSVKGFTTDEISLIVSIPPLIMLLVSPLWGKIIDKSKRLIHLTKLVTIANAITIIVLVFINNFWIFFGVTIVGSCLYAPSTSLMSEYLLAIEKKTKYPFGKVRVWGAIGYGISGLISPVFINLWGTTGALLICGIIMLSTIVILQFIPELTTGENAVEVNANDDLDVTENNVNAKEILFSLLKNKAFLIQLFATNVIMATCNSASNYSIQVILEKLGCPTSLISTVPFIMIVMEILLLFIFHKLPFAKRSYLATFTALIILCFRWYFMAIIPNYMFLLFLMIVHGVVVGIIMPVQNNLIADLVPTNQQSTAFLFEVVVVPTILSSILNLFTGYLSSYTGISIFGYTYLALSIVALIMIIPSFLRESRRKKKVC</sequence>
<keyword evidence="2" id="KW-0813">Transport</keyword>
<evidence type="ECO:0000256" key="1">
    <source>
        <dbReference type="ARBA" id="ARBA00004429"/>
    </source>
</evidence>
<dbReference type="PANTHER" id="PTHR23522">
    <property type="entry name" value="BLL5896 PROTEIN"/>
    <property type="match status" value="1"/>
</dbReference>
<keyword evidence="11" id="KW-1185">Reference proteome</keyword>
<keyword evidence="4" id="KW-0997">Cell inner membrane</keyword>
<reference evidence="10 11" key="1">
    <citation type="submission" date="2015-09" db="EMBL/GenBank/DDBJ databases">
        <authorList>
            <consortium name="Pathogen Informatics"/>
            <person name="Wu L."/>
            <person name="Ma J."/>
        </authorList>
    </citation>
    <scope>NUCLEOTIDE SEQUENCE [LARGE SCALE GENOMIC DNA]</scope>
    <source>
        <strain evidence="10 11">2789STDY5834858</strain>
    </source>
</reference>
<evidence type="ECO:0000256" key="2">
    <source>
        <dbReference type="ARBA" id="ARBA00022448"/>
    </source>
</evidence>
<dbReference type="InterPro" id="IPR020846">
    <property type="entry name" value="MFS_dom"/>
</dbReference>
<evidence type="ECO:0000313" key="10">
    <source>
        <dbReference type="EMBL" id="CUN89933.1"/>
    </source>
</evidence>
<feature type="transmembrane region" description="Helical" evidence="8">
    <location>
        <begin position="346"/>
        <end position="364"/>
    </location>
</feature>
<comment type="subcellular location">
    <subcellularLocation>
        <location evidence="1">Cell inner membrane</location>
        <topology evidence="1">Multi-pass membrane protein</topology>
    </subcellularLocation>
</comment>
<dbReference type="InterPro" id="IPR036259">
    <property type="entry name" value="MFS_trans_sf"/>
</dbReference>
<dbReference type="Pfam" id="PF12832">
    <property type="entry name" value="MFS_1_like"/>
    <property type="match status" value="1"/>
</dbReference>
<dbReference type="RefSeq" id="WP_055258910.1">
    <property type="nucleotide sequence ID" value="NZ_CABIXL010000004.1"/>
</dbReference>
<accession>A0ABP2APZ3</accession>
<dbReference type="PROSITE" id="PS50850">
    <property type="entry name" value="MFS"/>
    <property type="match status" value="1"/>
</dbReference>
<feature type="transmembrane region" description="Helical" evidence="8">
    <location>
        <begin position="284"/>
        <end position="302"/>
    </location>
</feature>
<feature type="transmembrane region" description="Helical" evidence="8">
    <location>
        <begin position="76"/>
        <end position="94"/>
    </location>
</feature>
<dbReference type="Gene3D" id="1.20.1250.20">
    <property type="entry name" value="MFS general substrate transporter like domains"/>
    <property type="match status" value="2"/>
</dbReference>
<dbReference type="PANTHER" id="PTHR23522:SF10">
    <property type="entry name" value="3-PHENYLPROPIONIC ACID TRANSPORTER-RELATED"/>
    <property type="match status" value="1"/>
</dbReference>
<dbReference type="EMBL" id="CYZR01000004">
    <property type="protein sequence ID" value="CUN89933.1"/>
    <property type="molecule type" value="Genomic_DNA"/>
</dbReference>
<evidence type="ECO:0000256" key="8">
    <source>
        <dbReference type="SAM" id="Phobius"/>
    </source>
</evidence>
<evidence type="ECO:0000259" key="9">
    <source>
        <dbReference type="PROSITE" id="PS50850"/>
    </source>
</evidence>
<dbReference type="InterPro" id="IPR024989">
    <property type="entry name" value="MFS_assoc_dom"/>
</dbReference>
<organism evidence="10 11">
    <name type="scientific">Sarcina ventriculi</name>
    <name type="common">Clostridium ventriculi</name>
    <dbReference type="NCBI Taxonomy" id="1267"/>
    <lineage>
        <taxon>Bacteria</taxon>
        <taxon>Bacillati</taxon>
        <taxon>Bacillota</taxon>
        <taxon>Clostridia</taxon>
        <taxon>Eubacteriales</taxon>
        <taxon>Clostridiaceae</taxon>
        <taxon>Sarcina</taxon>
    </lineage>
</organism>
<evidence type="ECO:0000256" key="6">
    <source>
        <dbReference type="ARBA" id="ARBA00022989"/>
    </source>
</evidence>
<feature type="transmembrane region" description="Helical" evidence="8">
    <location>
        <begin position="161"/>
        <end position="181"/>
    </location>
</feature>
<feature type="domain" description="Major facilitator superfamily (MFS) profile" evidence="9">
    <location>
        <begin position="213"/>
        <end position="407"/>
    </location>
</feature>
<keyword evidence="3" id="KW-1003">Cell membrane</keyword>
<keyword evidence="5 8" id="KW-0812">Transmembrane</keyword>
<evidence type="ECO:0000256" key="4">
    <source>
        <dbReference type="ARBA" id="ARBA00022519"/>
    </source>
</evidence>
<dbReference type="SUPFAM" id="SSF103473">
    <property type="entry name" value="MFS general substrate transporter"/>
    <property type="match status" value="1"/>
</dbReference>
<name>A0ABP2APZ3_SARVE</name>
<evidence type="ECO:0000256" key="7">
    <source>
        <dbReference type="ARBA" id="ARBA00023136"/>
    </source>
</evidence>
<comment type="caution">
    <text evidence="10">The sequence shown here is derived from an EMBL/GenBank/DDBJ whole genome shotgun (WGS) entry which is preliminary data.</text>
</comment>
<gene>
    <name evidence="10" type="ORF">ERS852473_01365</name>
</gene>
<proteinExistence type="predicted"/>
<keyword evidence="6 8" id="KW-1133">Transmembrane helix</keyword>
<feature type="transmembrane region" description="Helical" evidence="8">
    <location>
        <begin position="45"/>
        <end position="64"/>
    </location>
</feature>
<feature type="transmembrane region" description="Helical" evidence="8">
    <location>
        <begin position="221"/>
        <end position="243"/>
    </location>
</feature>
<dbReference type="Proteomes" id="UP000095488">
    <property type="component" value="Unassembled WGS sequence"/>
</dbReference>